<reference evidence="1 2" key="1">
    <citation type="journal article" date="2014" name="FEMS Microbiol. Lett.">
        <title>The genome of the Erwinia amylovora phage PhiEaH1 reveals greater diversity and broadens the applicability of phages for the treatment of fire blight.</title>
        <authorList>
            <person name="Meczker K."/>
            <person name="Domotor D."/>
            <person name="Vass J."/>
            <person name="Rakhely G."/>
            <person name="Schneider G."/>
            <person name="Kovacs T."/>
        </authorList>
    </citation>
    <scope>NUCLEOTIDE SEQUENCE [LARGE SCALE GENOMIC DNA]</scope>
</reference>
<dbReference type="KEGG" id="vg:18501068"/>
<dbReference type="EMBL" id="KF623294">
    <property type="protein sequence ID" value="AGX01895.1"/>
    <property type="molecule type" value="Genomic_DNA"/>
</dbReference>
<protein>
    <submittedName>
        <fullName evidence="1">Uncharacterized protein</fullName>
    </submittedName>
</protein>
<keyword evidence="2" id="KW-1185">Reference proteome</keyword>
<dbReference type="Proteomes" id="UP000204235">
    <property type="component" value="Segment"/>
</dbReference>
<dbReference type="RefSeq" id="YP_009010226.1">
    <property type="nucleotide sequence ID" value="NC_023610.1"/>
</dbReference>
<accession>W8CZZ2</accession>
<proteinExistence type="predicted"/>
<sequence>MVKQDARFHLVMMLSRYSNRVANYFERRFEHAPRERSSNKSEMREINEWFTVFLDEKDPVAAKRARELPVEGSIDQWIRAFERELVDDLVRIIH</sequence>
<organism evidence="1 2">
    <name type="scientific">Erwinia phage PhiEaH1</name>
    <dbReference type="NCBI Taxonomy" id="1401669"/>
    <lineage>
        <taxon>Viruses</taxon>
        <taxon>Duplodnaviria</taxon>
        <taxon>Heunggongvirae</taxon>
        <taxon>Uroviricota</taxon>
        <taxon>Caudoviricetes</taxon>
        <taxon>Chimalliviridae</taxon>
        <taxon>Iapetusvirus</taxon>
        <taxon>Iapetusvirus EaH1</taxon>
    </lineage>
</organism>
<dbReference type="GeneID" id="18501068"/>
<evidence type="ECO:0000313" key="2">
    <source>
        <dbReference type="Proteomes" id="UP000204235"/>
    </source>
</evidence>
<name>W8CZZ2_9CAUD</name>
<evidence type="ECO:0000313" key="1">
    <source>
        <dbReference type="EMBL" id="AGX01895.1"/>
    </source>
</evidence>